<evidence type="ECO:0000313" key="3">
    <source>
        <dbReference type="Proteomes" id="UP000784294"/>
    </source>
</evidence>
<name>A0A448XK88_9PLAT</name>
<protein>
    <submittedName>
        <fullName evidence="2">Uncharacterized protein</fullName>
    </submittedName>
</protein>
<feature type="region of interest" description="Disordered" evidence="1">
    <location>
        <begin position="141"/>
        <end position="160"/>
    </location>
</feature>
<proteinExistence type="predicted"/>
<dbReference type="AlphaFoldDB" id="A0A448XK88"/>
<comment type="caution">
    <text evidence="2">The sequence shown here is derived from an EMBL/GenBank/DDBJ whole genome shotgun (WGS) entry which is preliminary data.</text>
</comment>
<reference evidence="2" key="1">
    <citation type="submission" date="2018-11" db="EMBL/GenBank/DDBJ databases">
        <authorList>
            <consortium name="Pathogen Informatics"/>
        </authorList>
    </citation>
    <scope>NUCLEOTIDE SEQUENCE</scope>
</reference>
<evidence type="ECO:0000256" key="1">
    <source>
        <dbReference type="SAM" id="MobiDB-lite"/>
    </source>
</evidence>
<dbReference type="EMBL" id="CAAALY010258674">
    <property type="protein sequence ID" value="VEL38693.1"/>
    <property type="molecule type" value="Genomic_DNA"/>
</dbReference>
<feature type="compositionally biased region" description="Low complexity" evidence="1">
    <location>
        <begin position="217"/>
        <end position="227"/>
    </location>
</feature>
<feature type="region of interest" description="Disordered" evidence="1">
    <location>
        <begin position="69"/>
        <end position="90"/>
    </location>
</feature>
<accession>A0A448XK88</accession>
<gene>
    <name evidence="2" type="ORF">PXEA_LOCUS32133</name>
</gene>
<organism evidence="2 3">
    <name type="scientific">Protopolystoma xenopodis</name>
    <dbReference type="NCBI Taxonomy" id="117903"/>
    <lineage>
        <taxon>Eukaryota</taxon>
        <taxon>Metazoa</taxon>
        <taxon>Spiralia</taxon>
        <taxon>Lophotrochozoa</taxon>
        <taxon>Platyhelminthes</taxon>
        <taxon>Monogenea</taxon>
        <taxon>Polyopisthocotylea</taxon>
        <taxon>Polystomatidea</taxon>
        <taxon>Polystomatidae</taxon>
        <taxon>Protopolystoma</taxon>
    </lineage>
</organism>
<sequence>MQLDSNASSVLGQPGDIPAVTTAVVVDPVCYHRDILLGDHANKLGPKTHKATQDLTGIGSTSGLRAGCVETDLSSGKPEPSTLSLSGDGDVRPFEDMAGVRDVNDHIGEALGGVSNRDLCIKSTDSSASLLPLTLDHKQSIQLPKVPPPSPQPSSTSNQLCFNTQAPFSQRRMSVHRIFNALSSMGRSFGRKNKYRDGTRRAGRHDQHSEPRIKGTSSSSASPTSFSEIMQQQPTHPSDISFITKRTSGTLPEDSVLAVTRDSGLSGHAIHPSSGATLAQFSSPLPRDVLVDLRPSLARLGPPDYWRRDRVDHPVSIDYRIPSNTTLPLVLIQYV</sequence>
<feature type="compositionally biased region" description="Polar residues" evidence="1">
    <location>
        <begin position="228"/>
        <end position="238"/>
    </location>
</feature>
<feature type="region of interest" description="Disordered" evidence="1">
    <location>
        <begin position="189"/>
        <end position="242"/>
    </location>
</feature>
<evidence type="ECO:0000313" key="2">
    <source>
        <dbReference type="EMBL" id="VEL38693.1"/>
    </source>
</evidence>
<feature type="compositionally biased region" description="Basic and acidic residues" evidence="1">
    <location>
        <begin position="195"/>
        <end position="213"/>
    </location>
</feature>
<dbReference type="Proteomes" id="UP000784294">
    <property type="component" value="Unassembled WGS sequence"/>
</dbReference>
<keyword evidence="3" id="KW-1185">Reference proteome</keyword>